<dbReference type="HOGENOM" id="CLU_026579_0_0_1"/>
<dbReference type="InterPro" id="IPR038609">
    <property type="entry name" value="HDA1_su2/3_sf"/>
</dbReference>
<dbReference type="PRINTS" id="PR02093">
    <property type="entry name" value="HDA1SUBUNIT3"/>
</dbReference>
<dbReference type="GeneID" id="34519951"/>
<evidence type="ECO:0008006" key="4">
    <source>
        <dbReference type="Google" id="ProtNLM"/>
    </source>
</evidence>
<sequence>MNIFQLLDTAPEPPIIDWQQFNLDYDTLSGDYKLATPLADFQKELTDQIVSLHYSDILKFFERVKDDDSSDRSTSFTPQEQLIVDSLETLLMNSQLVCTHPYLLIDHYFPKSLTAKDVPRRIEESSGKFKVLKQLLEVIEGISDSMFNLVILSRPGKTIDLLDAFLLGQKCVIKRYSGTKLKDNNSSKGKSSKNQDHIIVHLIPSDQQSLEELSTQKSDIFNGTTKVDLLISFDISCDTDDPAVLSLRKQTNRDNRLTPILRLVPINTIEHIALYYRDLVSSRNYSEYLKPVTAALVVMRDRAGTLTSALRPIYAKKLAYLLPWLQSLKSDTLSRWMLPDLAPIPYFHTRDVEKSLLTEVKYQYEDEFEHESNNQTLNLELPGFDQQQVSLDSALEDAAQKNSPEDELFQALPSRIRQMLRQKTDYYEKKRLKREYLSNPLVALNYSDVTGIAKNSRSEEQSLHNEEVLTHKLIQGLSSRYSDLTLINLELKSFDDIYDTRQEDKVVVHKALSSIIEDLDHAKTRISISSKKVARREQEIGETLKPSIQLLQGKIDDFISENVKADANEGVKKYVENEVTLNNLKEQLESLTLKLESQKSDIDYTSKEVTKAEESIINSQAEVTKLEEQISDLKGKVAVMFETPVLSNAASELARSKASYEAELLQNKELVSRLDDLFKSLNETQIQRVRHGNARGTTVKGSPMLK</sequence>
<organism evidence="2 3">
    <name type="scientific">Kuraishia capsulata CBS 1993</name>
    <dbReference type="NCBI Taxonomy" id="1382522"/>
    <lineage>
        <taxon>Eukaryota</taxon>
        <taxon>Fungi</taxon>
        <taxon>Dikarya</taxon>
        <taxon>Ascomycota</taxon>
        <taxon>Saccharomycotina</taxon>
        <taxon>Pichiomycetes</taxon>
        <taxon>Pichiales</taxon>
        <taxon>Pichiaceae</taxon>
        <taxon>Kuraishia</taxon>
    </lineage>
</organism>
<dbReference type="OrthoDB" id="3647690at2759"/>
<dbReference type="InterPro" id="IPR021006">
    <property type="entry name" value="Hda2/3"/>
</dbReference>
<protein>
    <recommendedName>
        <fullName evidence="4">HDA1 complex subunit 2</fullName>
    </recommendedName>
</protein>
<gene>
    <name evidence="2" type="ORF">KUCA_T00002533001</name>
</gene>
<dbReference type="AlphaFoldDB" id="W6MJV3"/>
<keyword evidence="3" id="KW-1185">Reference proteome</keyword>
<evidence type="ECO:0000256" key="1">
    <source>
        <dbReference type="SAM" id="Coils"/>
    </source>
</evidence>
<feature type="coiled-coil region" evidence="1">
    <location>
        <begin position="574"/>
        <end position="636"/>
    </location>
</feature>
<name>W6MJV3_9ASCO</name>
<evidence type="ECO:0000313" key="3">
    <source>
        <dbReference type="Proteomes" id="UP000019384"/>
    </source>
</evidence>
<dbReference type="Gene3D" id="3.40.50.12360">
    <property type="match status" value="1"/>
</dbReference>
<evidence type="ECO:0000313" key="2">
    <source>
        <dbReference type="EMBL" id="CDK26561.1"/>
    </source>
</evidence>
<accession>W6MJV3</accession>
<dbReference type="Pfam" id="PF11496">
    <property type="entry name" value="HDA2-3"/>
    <property type="match status" value="1"/>
</dbReference>
<proteinExistence type="predicted"/>
<reference evidence="2" key="2">
    <citation type="submission" date="2014-02" db="EMBL/GenBank/DDBJ databases">
        <title>Complete DNA sequence of /Kuraishia capsulata/ illustrates novel genomic features among budding yeasts (/Saccharomycotina/).</title>
        <authorList>
            <person name="Morales L."/>
            <person name="Noel B."/>
            <person name="Porcel B."/>
            <person name="Marcet-Houben M."/>
            <person name="Hullo M-F."/>
            <person name="Sacerdot C."/>
            <person name="Tekaia F."/>
            <person name="Leh-Louis V."/>
            <person name="Despons L."/>
            <person name="Khanna V."/>
            <person name="Aury J-M."/>
            <person name="Barbe V."/>
            <person name="Couloux A."/>
            <person name="Labadie K."/>
            <person name="Pelletier E."/>
            <person name="Souciet J-L."/>
            <person name="Boekhout T."/>
            <person name="Gabaldon T."/>
            <person name="Wincker P."/>
            <person name="Dujon B."/>
        </authorList>
    </citation>
    <scope>NUCLEOTIDE SEQUENCE</scope>
    <source>
        <strain evidence="2">CBS 1993</strain>
    </source>
</reference>
<keyword evidence="1" id="KW-0175">Coiled coil</keyword>
<dbReference type="EMBL" id="HG793127">
    <property type="protein sequence ID" value="CDK26561.1"/>
    <property type="molecule type" value="Genomic_DNA"/>
</dbReference>
<dbReference type="Gene3D" id="1.20.5.340">
    <property type="match status" value="1"/>
</dbReference>
<dbReference type="RefSeq" id="XP_022458563.1">
    <property type="nucleotide sequence ID" value="XM_022602793.1"/>
</dbReference>
<dbReference type="InterPro" id="IPR026216">
    <property type="entry name" value="HDA3"/>
</dbReference>
<reference evidence="2" key="1">
    <citation type="submission" date="2013-12" db="EMBL/GenBank/DDBJ databases">
        <authorList>
            <person name="Genoscope - CEA"/>
        </authorList>
    </citation>
    <scope>NUCLEOTIDE SEQUENCE</scope>
    <source>
        <strain evidence="2">CBS 1993</strain>
    </source>
</reference>
<dbReference type="GO" id="GO:0070823">
    <property type="term" value="C:HDA1 complex"/>
    <property type="evidence" value="ECO:0007669"/>
    <property type="project" value="InterPro"/>
</dbReference>
<dbReference type="STRING" id="1382522.W6MJV3"/>
<dbReference type="Proteomes" id="UP000019384">
    <property type="component" value="Unassembled WGS sequence"/>
</dbReference>